<evidence type="ECO:0000313" key="4">
    <source>
        <dbReference type="EMBL" id="HFN00310.1"/>
    </source>
</evidence>
<dbReference type="AlphaFoldDB" id="A0A7C3KG65"/>
<evidence type="ECO:0000256" key="2">
    <source>
        <dbReference type="ARBA" id="ARBA00022448"/>
    </source>
</evidence>
<accession>A0A7C3KG65</accession>
<sequence length="440" mass="49517">MKFWQRGFLRPLKRRWFPLLLSLITLAFIAIPVALSQQPVTLRLLMTAPDVPPWRDNLVKAFNEQQNRIRLEVVEGPNSPNLIEDLYTTAFLLGNSPYDLVNMDVTWAAKFASAGWLQDLTDEFSEADLAPFSPQDIEGGKYNGRLYRIPVRSDAGVLYYRKDLIDKAGLQPPQSFPDIIKISKEVQQRGLARWGYLWQGKQYEGTTAMFVEVIRGFNGFWINPDTLEVGLDRPEVIQAVEFLRSTIAEGVSPPGVTTYVEEDTRRIFQAGDAVFLRSWPYVWPLANQPNSPINGKMGIMPMIGAANGSISGSCLGGWGLGVAKTSKHLKEALEAIRFITSEAAQKQFILDAGYVPSRRSLFTDPQVVAKYEHYPQLLQIVDRAVLRPPIAQYAQASDILQRYLSAAITNQMTPEAAMQQAAKETRLLLESARRDRQEKP</sequence>
<gene>
    <name evidence="4" type="ORF">ENR64_21705</name>
</gene>
<evidence type="ECO:0000256" key="1">
    <source>
        <dbReference type="ARBA" id="ARBA00008520"/>
    </source>
</evidence>
<name>A0A7C3KG65_9CYAN</name>
<keyword evidence="2" id="KW-0813">Transport</keyword>
<protein>
    <submittedName>
        <fullName evidence="4">ABC transporter substrate-binding protein</fullName>
    </submittedName>
</protein>
<dbReference type="EMBL" id="DSRU01000317">
    <property type="protein sequence ID" value="HFN00310.1"/>
    <property type="molecule type" value="Genomic_DNA"/>
</dbReference>
<dbReference type="CDD" id="cd14750">
    <property type="entry name" value="PBP2_TMBP"/>
    <property type="match status" value="1"/>
</dbReference>
<keyword evidence="3" id="KW-0732">Signal</keyword>
<dbReference type="Pfam" id="PF01547">
    <property type="entry name" value="SBP_bac_1"/>
    <property type="match status" value="1"/>
</dbReference>
<evidence type="ECO:0000256" key="3">
    <source>
        <dbReference type="ARBA" id="ARBA00022729"/>
    </source>
</evidence>
<dbReference type="InterPro" id="IPR006059">
    <property type="entry name" value="SBP"/>
</dbReference>
<comment type="similarity">
    <text evidence="1">Belongs to the bacterial solute-binding protein 1 family.</text>
</comment>
<dbReference type="PANTHER" id="PTHR43649:SF34">
    <property type="entry name" value="ABC TRANSPORTER PERIPLASMIC-BINDING PROTEIN YCJN-RELATED"/>
    <property type="match status" value="1"/>
</dbReference>
<dbReference type="InterPro" id="IPR050490">
    <property type="entry name" value="Bact_solute-bd_prot1"/>
</dbReference>
<dbReference type="Gene3D" id="3.40.190.10">
    <property type="entry name" value="Periplasmic binding protein-like II"/>
    <property type="match status" value="2"/>
</dbReference>
<comment type="caution">
    <text evidence="4">The sequence shown here is derived from an EMBL/GenBank/DDBJ whole genome shotgun (WGS) entry which is preliminary data.</text>
</comment>
<dbReference type="PANTHER" id="PTHR43649">
    <property type="entry name" value="ARABINOSE-BINDING PROTEIN-RELATED"/>
    <property type="match status" value="1"/>
</dbReference>
<organism evidence="4">
    <name type="scientific">Oscillatoriales cyanobacterium SpSt-418</name>
    <dbReference type="NCBI Taxonomy" id="2282169"/>
    <lineage>
        <taxon>Bacteria</taxon>
        <taxon>Bacillati</taxon>
        <taxon>Cyanobacteriota</taxon>
        <taxon>Cyanophyceae</taxon>
        <taxon>Oscillatoriophycideae</taxon>
        <taxon>Oscillatoriales</taxon>
    </lineage>
</organism>
<proteinExistence type="inferred from homology"/>
<dbReference type="SUPFAM" id="SSF53850">
    <property type="entry name" value="Periplasmic binding protein-like II"/>
    <property type="match status" value="1"/>
</dbReference>
<reference evidence="4" key="1">
    <citation type="journal article" date="2020" name="mSystems">
        <title>Genome- and Community-Level Interaction Insights into Carbon Utilization and Element Cycling Functions of Hydrothermarchaeota in Hydrothermal Sediment.</title>
        <authorList>
            <person name="Zhou Z."/>
            <person name="Liu Y."/>
            <person name="Xu W."/>
            <person name="Pan J."/>
            <person name="Luo Z.H."/>
            <person name="Li M."/>
        </authorList>
    </citation>
    <scope>NUCLEOTIDE SEQUENCE [LARGE SCALE GENOMIC DNA]</scope>
    <source>
        <strain evidence="4">SpSt-418</strain>
    </source>
</reference>